<evidence type="ECO:0000313" key="1">
    <source>
        <dbReference type="EMBL" id="TPN87114.1"/>
    </source>
</evidence>
<dbReference type="Proteomes" id="UP000315540">
    <property type="component" value="Unassembled WGS sequence"/>
</dbReference>
<dbReference type="OrthoDB" id="1163028at2"/>
<reference evidence="1 2" key="1">
    <citation type="submission" date="2019-06" db="EMBL/GenBank/DDBJ databases">
        <authorList>
            <person name="Meng X."/>
        </authorList>
    </citation>
    <scope>NUCLEOTIDE SEQUENCE [LARGE SCALE GENOMIC DNA]</scope>
    <source>
        <strain evidence="1 2">M625</strain>
    </source>
</reference>
<dbReference type="RefSeq" id="WP_140591313.1">
    <property type="nucleotide sequence ID" value="NZ_VFWZ01000002.1"/>
</dbReference>
<organism evidence="1 2">
    <name type="scientific">Aquimarina algicola</name>
    <dbReference type="NCBI Taxonomy" id="2589995"/>
    <lineage>
        <taxon>Bacteria</taxon>
        <taxon>Pseudomonadati</taxon>
        <taxon>Bacteroidota</taxon>
        <taxon>Flavobacteriia</taxon>
        <taxon>Flavobacteriales</taxon>
        <taxon>Flavobacteriaceae</taxon>
        <taxon>Aquimarina</taxon>
    </lineage>
</organism>
<keyword evidence="2" id="KW-1185">Reference proteome</keyword>
<proteinExistence type="predicted"/>
<evidence type="ECO:0000313" key="2">
    <source>
        <dbReference type="Proteomes" id="UP000315540"/>
    </source>
</evidence>
<accession>A0A504J931</accession>
<dbReference type="AlphaFoldDB" id="A0A504J931"/>
<comment type="caution">
    <text evidence="1">The sequence shown here is derived from an EMBL/GenBank/DDBJ whole genome shotgun (WGS) entry which is preliminary data.</text>
</comment>
<name>A0A504J931_9FLAO</name>
<sequence length="177" mass="19729">MLRDRIQKQTYPQRKNTATILNYLEELVLINAKEVGLVPIDQDNKGYQDIPLPFGRIVSLEVPEEAVSATMMVEQGAVTIITDPDPDETVSIVATSKKRERTLPIPVIELPITNSSAVLRFRENGSSPSINSGFGLANQDIFELVGSENLKIFRVIGVQKNGTPILRIQFYKTAQFE</sequence>
<gene>
    <name evidence="1" type="ORF">FHK87_05850</name>
</gene>
<dbReference type="EMBL" id="VFWZ01000002">
    <property type="protein sequence ID" value="TPN87114.1"/>
    <property type="molecule type" value="Genomic_DNA"/>
</dbReference>
<protein>
    <submittedName>
        <fullName evidence="1">Uncharacterized protein</fullName>
    </submittedName>
</protein>